<feature type="region of interest" description="Disordered" evidence="1">
    <location>
        <begin position="26"/>
        <end position="108"/>
    </location>
</feature>
<dbReference type="Proteomes" id="UP000287171">
    <property type="component" value="Unassembled WGS sequence"/>
</dbReference>
<name>A0A402BHI9_9CHLR</name>
<accession>A0A402BHI9</accession>
<dbReference type="InterPro" id="IPR005149">
    <property type="entry name" value="Tscrpt_reg_PadR_N"/>
</dbReference>
<dbReference type="Pfam" id="PF03551">
    <property type="entry name" value="PadR"/>
    <property type="match status" value="1"/>
</dbReference>
<organism evidence="3 4">
    <name type="scientific">Dictyobacter alpinus</name>
    <dbReference type="NCBI Taxonomy" id="2014873"/>
    <lineage>
        <taxon>Bacteria</taxon>
        <taxon>Bacillati</taxon>
        <taxon>Chloroflexota</taxon>
        <taxon>Ktedonobacteria</taxon>
        <taxon>Ktedonobacterales</taxon>
        <taxon>Dictyobacteraceae</taxon>
        <taxon>Dictyobacter</taxon>
    </lineage>
</organism>
<reference evidence="4" key="1">
    <citation type="submission" date="2018-12" db="EMBL/GenBank/DDBJ databases">
        <title>Tengunoibacter tsumagoiensis gen. nov., sp. nov., Dictyobacter kobayashii sp. nov., D. alpinus sp. nov., and D. joshuensis sp. nov. and description of Dictyobacteraceae fam. nov. within the order Ktedonobacterales isolated from Tengu-no-mugimeshi.</title>
        <authorList>
            <person name="Wang C.M."/>
            <person name="Zheng Y."/>
            <person name="Sakai Y."/>
            <person name="Toyoda A."/>
            <person name="Minakuchi Y."/>
            <person name="Abe K."/>
            <person name="Yokota A."/>
            <person name="Yabe S."/>
        </authorList>
    </citation>
    <scope>NUCLEOTIDE SEQUENCE [LARGE SCALE GENOMIC DNA]</scope>
    <source>
        <strain evidence="4">Uno16</strain>
    </source>
</reference>
<feature type="domain" description="Transcription regulator PadR N-terminal" evidence="2">
    <location>
        <begin position="115"/>
        <end position="182"/>
    </location>
</feature>
<evidence type="ECO:0000259" key="2">
    <source>
        <dbReference type="Pfam" id="PF03551"/>
    </source>
</evidence>
<dbReference type="PANTHER" id="PTHR43252:SF2">
    <property type="entry name" value="TRANSCRIPTION REGULATOR, PADR-LIKE FAMILY"/>
    <property type="match status" value="1"/>
</dbReference>
<gene>
    <name evidence="3" type="ORF">KDA_62440</name>
</gene>
<feature type="compositionally biased region" description="Basic and acidic residues" evidence="1">
    <location>
        <begin position="27"/>
        <end position="85"/>
    </location>
</feature>
<dbReference type="InterPro" id="IPR036388">
    <property type="entry name" value="WH-like_DNA-bd_sf"/>
</dbReference>
<protein>
    <recommendedName>
        <fullName evidence="2">Transcription regulator PadR N-terminal domain-containing protein</fullName>
    </recommendedName>
</protein>
<dbReference type="SUPFAM" id="SSF46785">
    <property type="entry name" value="Winged helix' DNA-binding domain"/>
    <property type="match status" value="1"/>
</dbReference>
<dbReference type="RefSeq" id="WP_126630808.1">
    <property type="nucleotide sequence ID" value="NZ_BIFT01000002.1"/>
</dbReference>
<sequence>MRTLNTTYGTGFNPFRHVHEHGWQMSMDRHGPHREDAFGPERRGRHERRGPEAEEFGHHGRRGHEQHEEGHHGPERRGRGHRDEPPFGLERPGRHGRRGDRGGPRIGRGDVRSAILLLLAEQPSHGYQIIQQVNERSGGIWQPSPGSVYPALQMLEDEGLVVANEQDGRRVFQLTDTGRSYVEGHQDELNTVWKSVTDTVDDSEIALQDLFQQVGKALRTVVNEGTATQISSARELLSSTRRQLYLILAGEDATSDNDRP</sequence>
<evidence type="ECO:0000313" key="4">
    <source>
        <dbReference type="Proteomes" id="UP000287171"/>
    </source>
</evidence>
<dbReference type="InterPro" id="IPR036390">
    <property type="entry name" value="WH_DNA-bd_sf"/>
</dbReference>
<keyword evidence="4" id="KW-1185">Reference proteome</keyword>
<dbReference type="EMBL" id="BIFT01000002">
    <property type="protein sequence ID" value="GCE30760.1"/>
    <property type="molecule type" value="Genomic_DNA"/>
</dbReference>
<comment type="caution">
    <text evidence="3">The sequence shown here is derived from an EMBL/GenBank/DDBJ whole genome shotgun (WGS) entry which is preliminary data.</text>
</comment>
<dbReference type="OrthoDB" id="9783723at2"/>
<dbReference type="AlphaFoldDB" id="A0A402BHI9"/>
<feature type="compositionally biased region" description="Basic and acidic residues" evidence="1">
    <location>
        <begin position="99"/>
        <end position="108"/>
    </location>
</feature>
<evidence type="ECO:0000256" key="1">
    <source>
        <dbReference type="SAM" id="MobiDB-lite"/>
    </source>
</evidence>
<dbReference type="Gene3D" id="1.10.10.10">
    <property type="entry name" value="Winged helix-like DNA-binding domain superfamily/Winged helix DNA-binding domain"/>
    <property type="match status" value="1"/>
</dbReference>
<evidence type="ECO:0000313" key="3">
    <source>
        <dbReference type="EMBL" id="GCE30760.1"/>
    </source>
</evidence>
<dbReference type="CDD" id="cd00090">
    <property type="entry name" value="HTH_ARSR"/>
    <property type="match status" value="1"/>
</dbReference>
<dbReference type="InterPro" id="IPR011991">
    <property type="entry name" value="ArsR-like_HTH"/>
</dbReference>
<proteinExistence type="predicted"/>
<dbReference type="PANTHER" id="PTHR43252">
    <property type="entry name" value="TRANSCRIPTIONAL REGULATOR YQJI"/>
    <property type="match status" value="1"/>
</dbReference>